<dbReference type="OrthoDB" id="10253869at2759"/>
<keyword evidence="4" id="KW-0576">Peroxisome</keyword>
<evidence type="ECO:0000256" key="2">
    <source>
        <dbReference type="ARBA" id="ARBA00006432"/>
    </source>
</evidence>
<dbReference type="Gene3D" id="3.40.50.980">
    <property type="match status" value="1"/>
</dbReference>
<name>A0A3L8DM30_OOCBI</name>
<dbReference type="Gene3D" id="2.30.38.10">
    <property type="entry name" value="Luciferase, Domain 3"/>
    <property type="match status" value="1"/>
</dbReference>
<proteinExistence type="inferred from homology"/>
<dbReference type="Pfam" id="PF00501">
    <property type="entry name" value="AMP-binding"/>
    <property type="match status" value="2"/>
</dbReference>
<dbReference type="Gene3D" id="3.40.50.12780">
    <property type="entry name" value="N-terminal domain of ligase-like"/>
    <property type="match status" value="2"/>
</dbReference>
<comment type="similarity">
    <text evidence="2">Belongs to the ATP-dependent AMP-binding enzyme family.</text>
</comment>
<dbReference type="GO" id="GO:0005777">
    <property type="term" value="C:peroxisome"/>
    <property type="evidence" value="ECO:0007669"/>
    <property type="project" value="UniProtKB-SubCell"/>
</dbReference>
<sequence length="1032" mass="117995">MSSSDETSGSSDIQLPDALFSFVVQKDELLSSFNSVELKSENIGHYILESFKCAPEFIGQVDAKTGRETTFQEMRTKSIKCAIFLRNMGVKQNDVVTICIYNHIDAYVPYLACLYIRAIADLWHENYITVSKPETCAIMMYSPSTSYYGNIKLPHVIFSYPTGGQMLEMKNNTIGMWYAPFCSLHGPFLTVRAILKQVTVIKPKKFKEKNMYKTIQKYKVNWMLLESEMCNRMLFNVDVSVYDTSSLREIVCDSEIRYQAYVSLMNLLPHVAIIKVYNMVQAGVIACQKNSSKVGCSGYVAPLMKVIIVDTNTRKRLGPESHGEIWCKYPDVTSSDGTKVNKGNIEFPYFPTSRDCRRIIKGMLQLFSFIIINLMVVLHRRLGLLDNDGAIYVIDKLSHLMWNKSQLISSTEIEAKIEEHPHVIKAYILINPKDKSFKSVHILPSPELEENDLVQYLQQCPGLPREINKKNIHYFDNTIPHLPNVMSSSAGTSSATDFILGRHPPDALYPFKIKTRTLSSISNLFDVKSGNIGKYILESLKCAPDFIGQVDDETGRTTTFREMRMKSVKCAIFMAALGIMEGDVVTICIPNHVDAYAPYLACLYIGAIADLWHEDFVRSRNFEYITHCKELKYVDIVTIDKLERDNYFLNDWISHIDDDDERVENFSCSRIGTMESAGIMYSPSATTSFKSNIGFPHMMFSYPTSQTIPDMKKNDIGMWYAPFCSLHGPFLTVRAILEQVTVIKPKTFSEENMYETIQKHKVNWMLLESKMCNKMLFNVDVSVYDTSSLREIVCDSEIRHQAYASLMTLLPHVPIIKVYSMVQTGVIACQKNSSKIGCSGYVAPIMKVIIVDANTRERLGPESRGEIWCRYPTVLPNSVNIFYEKNEEFLSEPTAKDQNRMEKGWYYTGDWGYFDKDGAIYVIDKINHLMRNKSQLISSTEIEAKIEEHPHVIEAYILTSPTDKSLDSVHIKSSPELEKNEFFQYLTQCLGLPEEEEFMENNRVYFYPKKYHAPCLPNGRIDKKKLNDSCMT</sequence>
<dbReference type="PANTHER" id="PTHR24096">
    <property type="entry name" value="LONG-CHAIN-FATTY-ACID--COA LIGASE"/>
    <property type="match status" value="1"/>
</dbReference>
<evidence type="ECO:0000313" key="6">
    <source>
        <dbReference type="EMBL" id="RLU21485.1"/>
    </source>
</evidence>
<dbReference type="Proteomes" id="UP000279307">
    <property type="component" value="Chromosome 6"/>
</dbReference>
<protein>
    <recommendedName>
        <fullName evidence="5">AMP-dependent synthetase/ligase domain-containing protein</fullName>
    </recommendedName>
</protein>
<evidence type="ECO:0000256" key="1">
    <source>
        <dbReference type="ARBA" id="ARBA00004275"/>
    </source>
</evidence>
<comment type="caution">
    <text evidence="6">The sequence shown here is derived from an EMBL/GenBank/DDBJ whole genome shotgun (WGS) entry which is preliminary data.</text>
</comment>
<gene>
    <name evidence="6" type="ORF">DMN91_005858</name>
</gene>
<reference evidence="6" key="1">
    <citation type="journal article" date="2018" name="Genome Res.">
        <title>The genomic architecture and molecular evolution of ant odorant receptors.</title>
        <authorList>
            <person name="McKenzie S.K."/>
            <person name="Kronauer D.J.C."/>
        </authorList>
    </citation>
    <scope>NUCLEOTIDE SEQUENCE [LARGE SCALE GENOMIC DNA]</scope>
    <source>
        <strain evidence="6">Clonal line C1</strain>
    </source>
</reference>
<organism evidence="6">
    <name type="scientific">Ooceraea biroi</name>
    <name type="common">Clonal raider ant</name>
    <name type="synonym">Cerapachys biroi</name>
    <dbReference type="NCBI Taxonomy" id="2015173"/>
    <lineage>
        <taxon>Eukaryota</taxon>
        <taxon>Metazoa</taxon>
        <taxon>Ecdysozoa</taxon>
        <taxon>Arthropoda</taxon>
        <taxon>Hexapoda</taxon>
        <taxon>Insecta</taxon>
        <taxon>Pterygota</taxon>
        <taxon>Neoptera</taxon>
        <taxon>Endopterygota</taxon>
        <taxon>Hymenoptera</taxon>
        <taxon>Apocrita</taxon>
        <taxon>Aculeata</taxon>
        <taxon>Formicoidea</taxon>
        <taxon>Formicidae</taxon>
        <taxon>Dorylinae</taxon>
        <taxon>Ooceraea</taxon>
    </lineage>
</organism>
<comment type="subcellular location">
    <subcellularLocation>
        <location evidence="1">Peroxisome</location>
    </subcellularLocation>
</comment>
<feature type="domain" description="AMP-dependent synthetase/ligase" evidence="5">
    <location>
        <begin position="550"/>
        <end position="875"/>
    </location>
</feature>
<reference evidence="6" key="2">
    <citation type="submission" date="2018-07" db="EMBL/GenBank/DDBJ databases">
        <authorList>
            <person name="Mckenzie S.K."/>
            <person name="Kronauer D.J.C."/>
        </authorList>
    </citation>
    <scope>NUCLEOTIDE SEQUENCE</scope>
    <source>
        <strain evidence="6">Clonal line C1</strain>
    </source>
</reference>
<evidence type="ECO:0000259" key="5">
    <source>
        <dbReference type="Pfam" id="PF00501"/>
    </source>
</evidence>
<dbReference type="EMBL" id="QOIP01000006">
    <property type="protein sequence ID" value="RLU21485.1"/>
    <property type="molecule type" value="Genomic_DNA"/>
</dbReference>
<evidence type="ECO:0000256" key="4">
    <source>
        <dbReference type="ARBA" id="ARBA00023140"/>
    </source>
</evidence>
<dbReference type="SUPFAM" id="SSF56801">
    <property type="entry name" value="Acetyl-CoA synthetase-like"/>
    <property type="match status" value="2"/>
</dbReference>
<dbReference type="GO" id="GO:0016405">
    <property type="term" value="F:CoA-ligase activity"/>
    <property type="evidence" value="ECO:0007669"/>
    <property type="project" value="TreeGrafter"/>
</dbReference>
<evidence type="ECO:0000256" key="3">
    <source>
        <dbReference type="ARBA" id="ARBA00022598"/>
    </source>
</evidence>
<dbReference type="AlphaFoldDB" id="A0A3L8DM30"/>
<keyword evidence="3" id="KW-0436">Ligase</keyword>
<accession>A0A3L8DM30</accession>
<feature type="domain" description="AMP-dependent synthetase/ligase" evidence="5">
    <location>
        <begin position="176"/>
        <end position="333"/>
    </location>
</feature>
<dbReference type="PANTHER" id="PTHR24096:SF149">
    <property type="entry name" value="AMP-BINDING DOMAIN-CONTAINING PROTEIN-RELATED"/>
    <property type="match status" value="1"/>
</dbReference>
<dbReference type="InterPro" id="IPR000873">
    <property type="entry name" value="AMP-dep_synth/lig_dom"/>
</dbReference>
<dbReference type="InterPro" id="IPR042099">
    <property type="entry name" value="ANL_N_sf"/>
</dbReference>